<dbReference type="Proteomes" id="UP000037784">
    <property type="component" value="Unassembled WGS sequence"/>
</dbReference>
<dbReference type="Proteomes" id="UP000050502">
    <property type="component" value="Unassembled WGS sequence"/>
</dbReference>
<evidence type="ECO:0000256" key="1">
    <source>
        <dbReference type="SAM" id="MobiDB-lite"/>
    </source>
</evidence>
<dbReference type="InParanoid" id="A0A0M8K7J9"/>
<reference evidence="3 5" key="1">
    <citation type="journal article" date="2015" name="Genome Announc.">
        <title>Draft Genome Sequence of a Heterotrophic Facultative Anaerobic Thermophilic Bacterium, Ardenticatena maritima Strain 110ST.</title>
        <authorList>
            <person name="Kawaichi S."/>
            <person name="Yoshida T."/>
            <person name="Sako Y."/>
            <person name="Nakamura R."/>
        </authorList>
    </citation>
    <scope>NUCLEOTIDE SEQUENCE [LARGE SCALE GENOMIC DNA]</scope>
    <source>
        <strain evidence="3 5">110S</strain>
    </source>
</reference>
<evidence type="ECO:0000313" key="4">
    <source>
        <dbReference type="EMBL" id="KPL87332.1"/>
    </source>
</evidence>
<dbReference type="RefSeq" id="WP_054492024.1">
    <property type="nucleotide sequence ID" value="NZ_BBZA01000031.1"/>
</dbReference>
<dbReference type="InterPro" id="IPR002543">
    <property type="entry name" value="FtsK_dom"/>
</dbReference>
<organism evidence="3 5">
    <name type="scientific">Ardenticatena maritima</name>
    <dbReference type="NCBI Taxonomy" id="872965"/>
    <lineage>
        <taxon>Bacteria</taxon>
        <taxon>Bacillati</taxon>
        <taxon>Chloroflexota</taxon>
        <taxon>Ardenticatenia</taxon>
        <taxon>Ardenticatenales</taxon>
        <taxon>Ardenticatenaceae</taxon>
        <taxon>Ardenticatena</taxon>
    </lineage>
</organism>
<sequence>MWGDLAQEQSILQALLDAAGLPAEVERAADHGEAHWFYLRTTLDPAAFEVLRPAVARAFDGATLRWRPHAPWLVLEIVRATPQRPFALADVWSHVAALPRFTALLGVTPENAPVHLTLDYPDNASLLVSGGAQSGKSNLLRLLALSAALSTPPRELRMALLHGPRGDNLHALRTLPHVWHVAARPALPALVERLRARTGGGQPALVLVVIDDVEDILVRSGVRGEKALDWLLSEGAAHHVMTVMAARALAHLPAHLRELPRVHLTAAPVGAQIVKAGEAVPPRVQGAQFVLRHAALGDETLVRVPWCGARACAHVVTWYKAHRPIVEPLPEGRAAPEEAAAEEVASPFDETEIPELTLDDE</sequence>
<evidence type="ECO:0000313" key="3">
    <source>
        <dbReference type="EMBL" id="GAP62099.1"/>
    </source>
</evidence>
<gene>
    <name evidence="3" type="ORF">ARMA_0522</name>
    <name evidence="4" type="ORF">SE16_12710</name>
</gene>
<dbReference type="SUPFAM" id="SSF52540">
    <property type="entry name" value="P-loop containing nucleoside triphosphate hydrolases"/>
    <property type="match status" value="1"/>
</dbReference>
<dbReference type="GO" id="GO:0005524">
    <property type="term" value="F:ATP binding"/>
    <property type="evidence" value="ECO:0007669"/>
    <property type="project" value="InterPro"/>
</dbReference>
<dbReference type="Gene3D" id="3.40.50.300">
    <property type="entry name" value="P-loop containing nucleotide triphosphate hydrolases"/>
    <property type="match status" value="1"/>
</dbReference>
<feature type="domain" description="FtsK" evidence="2">
    <location>
        <begin position="114"/>
        <end position="183"/>
    </location>
</feature>
<dbReference type="InterPro" id="IPR027417">
    <property type="entry name" value="P-loop_NTPase"/>
</dbReference>
<evidence type="ECO:0000313" key="5">
    <source>
        <dbReference type="Proteomes" id="UP000037784"/>
    </source>
</evidence>
<dbReference type="PATRIC" id="fig|872965.6.peg.3011"/>
<evidence type="ECO:0000313" key="6">
    <source>
        <dbReference type="Proteomes" id="UP000050502"/>
    </source>
</evidence>
<name>A0A0M8K7J9_9CHLR</name>
<feature type="region of interest" description="Disordered" evidence="1">
    <location>
        <begin position="330"/>
        <end position="361"/>
    </location>
</feature>
<dbReference type="AlphaFoldDB" id="A0A0M8K7J9"/>
<comment type="caution">
    <text evidence="3">The sequence shown here is derived from an EMBL/GenBank/DDBJ whole genome shotgun (WGS) entry which is preliminary data.</text>
</comment>
<dbReference type="EMBL" id="BBZA01000031">
    <property type="protein sequence ID" value="GAP62099.1"/>
    <property type="molecule type" value="Genomic_DNA"/>
</dbReference>
<keyword evidence="5" id="KW-1185">Reference proteome</keyword>
<protein>
    <recommendedName>
        <fullName evidence="2">FtsK domain-containing protein</fullName>
    </recommendedName>
</protein>
<dbReference type="STRING" id="872965.SE16_12710"/>
<dbReference type="GO" id="GO:0003677">
    <property type="term" value="F:DNA binding"/>
    <property type="evidence" value="ECO:0007669"/>
    <property type="project" value="InterPro"/>
</dbReference>
<dbReference type="EMBL" id="LGKN01000006">
    <property type="protein sequence ID" value="KPL87332.1"/>
    <property type="molecule type" value="Genomic_DNA"/>
</dbReference>
<reference evidence="4 6" key="2">
    <citation type="submission" date="2015-07" db="EMBL/GenBank/DDBJ databases">
        <title>Whole genome sequence of Ardenticatena maritima DSM 23922.</title>
        <authorList>
            <person name="Hemp J."/>
            <person name="Ward L.M."/>
            <person name="Pace L.A."/>
            <person name="Fischer W.W."/>
        </authorList>
    </citation>
    <scope>NUCLEOTIDE SEQUENCE [LARGE SCALE GENOMIC DNA]</scope>
    <source>
        <strain evidence="4 6">110S</strain>
    </source>
</reference>
<evidence type="ECO:0000259" key="2">
    <source>
        <dbReference type="Pfam" id="PF01580"/>
    </source>
</evidence>
<proteinExistence type="predicted"/>
<feature type="compositionally biased region" description="Acidic residues" evidence="1">
    <location>
        <begin position="349"/>
        <end position="361"/>
    </location>
</feature>
<reference evidence="5" key="3">
    <citation type="submission" date="2015-08" db="EMBL/GenBank/DDBJ databases">
        <title>Draft Genome Sequence of a Heterotrophic Facultative Anaerobic Bacterium Ardenticatena maritima Strain 110S.</title>
        <authorList>
            <person name="Kawaichi S."/>
            <person name="Yoshida T."/>
            <person name="Sako Y."/>
            <person name="Nakamura R."/>
        </authorList>
    </citation>
    <scope>NUCLEOTIDE SEQUENCE [LARGE SCALE GENOMIC DNA]</scope>
    <source>
        <strain evidence="5">110S</strain>
    </source>
</reference>
<dbReference type="Pfam" id="PF01580">
    <property type="entry name" value="FtsK_SpoIIIE"/>
    <property type="match status" value="1"/>
</dbReference>
<accession>A0A0M8K7J9</accession>